<proteinExistence type="predicted"/>
<evidence type="ECO:0000313" key="6">
    <source>
        <dbReference type="Proteomes" id="UP000063387"/>
    </source>
</evidence>
<dbReference type="PANTHER" id="PTHR45138">
    <property type="entry name" value="REGULATORY COMPONENTS OF SENSORY TRANSDUCTION SYSTEM"/>
    <property type="match status" value="1"/>
</dbReference>
<dbReference type="SMART" id="SM00267">
    <property type="entry name" value="GGDEF"/>
    <property type="match status" value="1"/>
</dbReference>
<dbReference type="OrthoDB" id="9812260at2"/>
<dbReference type="Proteomes" id="UP000063387">
    <property type="component" value="Chromosome"/>
</dbReference>
<dbReference type="GO" id="GO:1902201">
    <property type="term" value="P:negative regulation of bacterial-type flagellum-dependent cell motility"/>
    <property type="evidence" value="ECO:0007669"/>
    <property type="project" value="TreeGrafter"/>
</dbReference>
<evidence type="ECO:0000313" key="5">
    <source>
        <dbReference type="EMBL" id="AMD01775.1"/>
    </source>
</evidence>
<organism evidence="5 6">
    <name type="scientific">Halomonas chromatireducens</name>
    <dbReference type="NCBI Taxonomy" id="507626"/>
    <lineage>
        <taxon>Bacteria</taxon>
        <taxon>Pseudomonadati</taxon>
        <taxon>Pseudomonadota</taxon>
        <taxon>Gammaproteobacteria</taxon>
        <taxon>Oceanospirillales</taxon>
        <taxon>Halomonadaceae</taxon>
        <taxon>Halomonas</taxon>
    </lineage>
</organism>
<dbReference type="FunFam" id="3.30.70.270:FF:000001">
    <property type="entry name" value="Diguanylate cyclase domain protein"/>
    <property type="match status" value="1"/>
</dbReference>
<dbReference type="GO" id="GO:0005886">
    <property type="term" value="C:plasma membrane"/>
    <property type="evidence" value="ECO:0007669"/>
    <property type="project" value="TreeGrafter"/>
</dbReference>
<dbReference type="InterPro" id="IPR029787">
    <property type="entry name" value="Nucleotide_cyclase"/>
</dbReference>
<dbReference type="EMBL" id="CP014226">
    <property type="protein sequence ID" value="AMD01775.1"/>
    <property type="molecule type" value="Genomic_DNA"/>
</dbReference>
<keyword evidence="5" id="KW-0808">Transferase</keyword>
<dbReference type="PATRIC" id="fig|507626.3.peg.2716"/>
<comment type="cofactor">
    <cofactor evidence="1">
        <name>Mg(2+)</name>
        <dbReference type="ChEBI" id="CHEBI:18420"/>
    </cofactor>
</comment>
<keyword evidence="5" id="KW-0548">Nucleotidyltransferase</keyword>
<dbReference type="EC" id="2.7.7.65" evidence="2"/>
<evidence type="ECO:0000256" key="3">
    <source>
        <dbReference type="ARBA" id="ARBA00034247"/>
    </source>
</evidence>
<dbReference type="NCBIfam" id="TIGR00254">
    <property type="entry name" value="GGDEF"/>
    <property type="match status" value="1"/>
</dbReference>
<dbReference type="PANTHER" id="PTHR45138:SF9">
    <property type="entry name" value="DIGUANYLATE CYCLASE DGCM-RELATED"/>
    <property type="match status" value="1"/>
</dbReference>
<dbReference type="AlphaFoldDB" id="A0A0X8HFT2"/>
<feature type="domain" description="GGDEF" evidence="4">
    <location>
        <begin position="128"/>
        <end position="260"/>
    </location>
</feature>
<reference evidence="5 6" key="2">
    <citation type="submission" date="2016-02" db="EMBL/GenBank/DDBJ databases">
        <authorList>
            <person name="Wen L."/>
            <person name="He K."/>
            <person name="Yang H."/>
        </authorList>
    </citation>
    <scope>NUCLEOTIDE SEQUENCE [LARGE SCALE GENOMIC DNA]</scope>
    <source>
        <strain evidence="5 6">AGD 8-3</strain>
    </source>
</reference>
<reference evidence="5 6" key="1">
    <citation type="journal article" date="2016" name="Genome Announc.">
        <title>Draft Genome Sequence of 'Halomonas chromatireducens' Strain AGD 8-3, a Haloalkaliphilic Chromate- and Selenite-Reducing Gammaproteobacterium.</title>
        <authorList>
            <person name="Sharko F.S."/>
            <person name="Shapovalova A.A."/>
            <person name="Tsygankova S.V."/>
            <person name="Komova A.V."/>
            <person name="Boulygina E.S."/>
            <person name="Teslyuk A.B."/>
            <person name="Gotovtsev P.M."/>
            <person name="Namsaraev Z.B."/>
            <person name="Khijniak T.V."/>
            <person name="Nedoluzhko A.V."/>
            <person name="Vasilov R.G."/>
        </authorList>
    </citation>
    <scope>NUCLEOTIDE SEQUENCE [LARGE SCALE GENOMIC DNA]</scope>
    <source>
        <strain evidence="5 6">AGD 8-3</strain>
    </source>
</reference>
<name>A0A0X8HFT2_9GAMM</name>
<dbReference type="GO" id="GO:0043709">
    <property type="term" value="P:cell adhesion involved in single-species biofilm formation"/>
    <property type="evidence" value="ECO:0007669"/>
    <property type="project" value="TreeGrafter"/>
</dbReference>
<dbReference type="PROSITE" id="PS50887">
    <property type="entry name" value="GGDEF"/>
    <property type="match status" value="1"/>
</dbReference>
<dbReference type="Gene3D" id="3.30.70.270">
    <property type="match status" value="1"/>
</dbReference>
<dbReference type="Pfam" id="PF00990">
    <property type="entry name" value="GGDEF"/>
    <property type="match status" value="1"/>
</dbReference>
<accession>A0A0X8HFT2</accession>
<gene>
    <name evidence="5" type="primary">ydeH</name>
    <name evidence="5" type="ORF">LOKO_02722</name>
</gene>
<dbReference type="CDD" id="cd01949">
    <property type="entry name" value="GGDEF"/>
    <property type="match status" value="1"/>
</dbReference>
<dbReference type="KEGG" id="hco:LOKO_02722"/>
<comment type="catalytic activity">
    <reaction evidence="3">
        <text>2 GTP = 3',3'-c-di-GMP + 2 diphosphate</text>
        <dbReference type="Rhea" id="RHEA:24898"/>
        <dbReference type="ChEBI" id="CHEBI:33019"/>
        <dbReference type="ChEBI" id="CHEBI:37565"/>
        <dbReference type="ChEBI" id="CHEBI:58805"/>
        <dbReference type="EC" id="2.7.7.65"/>
    </reaction>
</comment>
<dbReference type="STRING" id="507626.LOKO_02722"/>
<evidence type="ECO:0000256" key="1">
    <source>
        <dbReference type="ARBA" id="ARBA00001946"/>
    </source>
</evidence>
<dbReference type="GO" id="GO:0052621">
    <property type="term" value="F:diguanylate cyclase activity"/>
    <property type="evidence" value="ECO:0007669"/>
    <property type="project" value="UniProtKB-EC"/>
</dbReference>
<dbReference type="RefSeq" id="WP_083517586.1">
    <property type="nucleotide sequence ID" value="NZ_CP014226.1"/>
</dbReference>
<keyword evidence="6" id="KW-1185">Reference proteome</keyword>
<protein>
    <recommendedName>
        <fullName evidence="2">diguanylate cyclase</fullName>
        <ecNumber evidence="2">2.7.7.65</ecNumber>
    </recommendedName>
</protein>
<dbReference type="InterPro" id="IPR000160">
    <property type="entry name" value="GGDEF_dom"/>
</dbReference>
<dbReference type="NCBIfam" id="NF038266">
    <property type="entry name" value="diguan_SiaD"/>
    <property type="match status" value="1"/>
</dbReference>
<evidence type="ECO:0000259" key="4">
    <source>
        <dbReference type="PROSITE" id="PS50887"/>
    </source>
</evidence>
<dbReference type="InterPro" id="IPR043128">
    <property type="entry name" value="Rev_trsase/Diguanyl_cyclase"/>
</dbReference>
<sequence>MKDKEDKAFLAQVAALIDASEHAGHPLHDALQRLYQRHCEQQVQIQRLIDISDRYQSLAMEARQVTEQRYQRTLRRQQKLSRISDGFQALIQERNQALHQASTHDPLTGLPNRRLILERLEAFVRERRRFTLTLLDIDHFKRINDCHGHDVGDQLLMAISHALSEALRDYDVCARWGGEEFLLLLADTDRNEASTIVERLRSHLAEVTIRAADEKISVTVSAGLCQHRPGEPHQTTLKRADKALLKAKQAGRDRSLSDAF</sequence>
<evidence type="ECO:0000256" key="2">
    <source>
        <dbReference type="ARBA" id="ARBA00012528"/>
    </source>
</evidence>
<dbReference type="SUPFAM" id="SSF55073">
    <property type="entry name" value="Nucleotide cyclase"/>
    <property type="match status" value="1"/>
</dbReference>
<dbReference type="InterPro" id="IPR050469">
    <property type="entry name" value="Diguanylate_Cyclase"/>
</dbReference>